<keyword evidence="2" id="KW-0004">4Fe-4S</keyword>
<proteinExistence type="predicted"/>
<dbReference type="SUPFAM" id="SSF102114">
    <property type="entry name" value="Radical SAM enzymes"/>
    <property type="match status" value="1"/>
</dbReference>
<evidence type="ECO:0000256" key="1">
    <source>
        <dbReference type="ARBA" id="ARBA00001966"/>
    </source>
</evidence>
<dbReference type="InterPro" id="IPR007197">
    <property type="entry name" value="rSAM"/>
</dbReference>
<protein>
    <submittedName>
        <fullName evidence="8">Metallo cofactor biosynthesis protein</fullName>
    </submittedName>
</protein>
<comment type="caution">
    <text evidence="8">The sequence shown here is derived from an EMBL/GenBank/DDBJ whole genome shotgun (WGS) entry which is preliminary data.</text>
</comment>
<dbReference type="PANTHER" id="PTHR11228">
    <property type="entry name" value="RADICAL SAM DOMAIN PROTEIN"/>
    <property type="match status" value="1"/>
</dbReference>
<evidence type="ECO:0000256" key="5">
    <source>
        <dbReference type="ARBA" id="ARBA00023004"/>
    </source>
</evidence>
<evidence type="ECO:0000256" key="3">
    <source>
        <dbReference type="ARBA" id="ARBA00022691"/>
    </source>
</evidence>
<evidence type="ECO:0000256" key="2">
    <source>
        <dbReference type="ARBA" id="ARBA00022485"/>
    </source>
</evidence>
<dbReference type="PANTHER" id="PTHR11228:SF7">
    <property type="entry name" value="PQQA PEPTIDE CYCLASE"/>
    <property type="match status" value="1"/>
</dbReference>
<dbReference type="GO" id="GO:0051539">
    <property type="term" value="F:4 iron, 4 sulfur cluster binding"/>
    <property type="evidence" value="ECO:0007669"/>
    <property type="project" value="UniProtKB-KW"/>
</dbReference>
<dbReference type="InterPro" id="IPR058240">
    <property type="entry name" value="rSAM_sf"/>
</dbReference>
<dbReference type="InterPro" id="IPR050377">
    <property type="entry name" value="Radical_SAM_PqqE_MftC-like"/>
</dbReference>
<evidence type="ECO:0000259" key="7">
    <source>
        <dbReference type="PROSITE" id="PS51918"/>
    </source>
</evidence>
<feature type="domain" description="Radical SAM core" evidence="7">
    <location>
        <begin position="20"/>
        <end position="232"/>
    </location>
</feature>
<evidence type="ECO:0000256" key="4">
    <source>
        <dbReference type="ARBA" id="ARBA00022723"/>
    </source>
</evidence>
<keyword evidence="4" id="KW-0479">Metal-binding</keyword>
<dbReference type="Gene3D" id="3.20.20.70">
    <property type="entry name" value="Aldolase class I"/>
    <property type="match status" value="1"/>
</dbReference>
<dbReference type="InterPro" id="IPR017200">
    <property type="entry name" value="PqqE-like"/>
</dbReference>
<organism evidence="8 9">
    <name type="scientific">Candidatus Ozemobacter sibiricus</name>
    <dbReference type="NCBI Taxonomy" id="2268124"/>
    <lineage>
        <taxon>Bacteria</taxon>
        <taxon>Candidatus Ozemobacteria</taxon>
        <taxon>Candidatus Ozemobacterales</taxon>
        <taxon>Candidatus Ozemobacteraceae</taxon>
        <taxon>Candidatus Ozemobacter</taxon>
    </lineage>
</organism>
<evidence type="ECO:0000256" key="6">
    <source>
        <dbReference type="ARBA" id="ARBA00023014"/>
    </source>
</evidence>
<dbReference type="SFLD" id="SFLDS00029">
    <property type="entry name" value="Radical_SAM"/>
    <property type="match status" value="1"/>
</dbReference>
<dbReference type="Pfam" id="PF04055">
    <property type="entry name" value="Radical_SAM"/>
    <property type="match status" value="1"/>
</dbReference>
<dbReference type="InterPro" id="IPR006638">
    <property type="entry name" value="Elp3/MiaA/NifB-like_rSAM"/>
</dbReference>
<accession>A0A367ZJL0</accession>
<dbReference type="GO" id="GO:0003824">
    <property type="term" value="F:catalytic activity"/>
    <property type="evidence" value="ECO:0007669"/>
    <property type="project" value="InterPro"/>
</dbReference>
<dbReference type="EMBL" id="QOQW01000030">
    <property type="protein sequence ID" value="RCK77919.1"/>
    <property type="molecule type" value="Genomic_DNA"/>
</dbReference>
<dbReference type="NCBIfam" id="TIGR04085">
    <property type="entry name" value="rSAM_more_4Fe4S"/>
    <property type="match status" value="1"/>
</dbReference>
<dbReference type="SMART" id="SM00729">
    <property type="entry name" value="Elp3"/>
    <property type="match status" value="1"/>
</dbReference>
<keyword evidence="3" id="KW-0949">S-adenosyl-L-methionine</keyword>
<dbReference type="Proteomes" id="UP000252355">
    <property type="component" value="Unassembled WGS sequence"/>
</dbReference>
<gene>
    <name evidence="8" type="ORF">OZSIB_1957</name>
</gene>
<reference evidence="8 9" key="1">
    <citation type="submission" date="2018-05" db="EMBL/GenBank/DDBJ databases">
        <title>A metagenomic window into the 2 km-deep terrestrial subsurface aquifer revealed taxonomically and functionally diverse microbial community comprising novel uncultured bacterial lineages.</title>
        <authorList>
            <person name="Kadnikov V.V."/>
            <person name="Mardanov A.V."/>
            <person name="Beletsky A.V."/>
            <person name="Banks D."/>
            <person name="Pimenov N.V."/>
            <person name="Frank Y.A."/>
            <person name="Karnachuk O.V."/>
            <person name="Ravin N.V."/>
        </authorList>
    </citation>
    <scope>NUCLEOTIDE SEQUENCE [LARGE SCALE GENOMIC DNA]</scope>
    <source>
        <strain evidence="8">BY5</strain>
    </source>
</reference>
<dbReference type="InterPro" id="IPR013785">
    <property type="entry name" value="Aldolase_TIM"/>
</dbReference>
<name>A0A367ZJL0_9BACT</name>
<dbReference type="GO" id="GO:0046872">
    <property type="term" value="F:metal ion binding"/>
    <property type="evidence" value="ECO:0007669"/>
    <property type="project" value="UniProtKB-KW"/>
</dbReference>
<keyword evidence="5" id="KW-0408">Iron</keyword>
<dbReference type="PROSITE" id="PS51918">
    <property type="entry name" value="RADICAL_SAM"/>
    <property type="match status" value="1"/>
</dbReference>
<evidence type="ECO:0000313" key="8">
    <source>
        <dbReference type="EMBL" id="RCK77919.1"/>
    </source>
</evidence>
<comment type="cofactor">
    <cofactor evidence="1">
        <name>[4Fe-4S] cluster</name>
        <dbReference type="ChEBI" id="CHEBI:49883"/>
    </cofactor>
</comment>
<dbReference type="PIRSF" id="PIRSF037420">
    <property type="entry name" value="PQQ_syn_pqqE"/>
    <property type="match status" value="1"/>
</dbReference>
<dbReference type="SFLD" id="SFLDG01067">
    <property type="entry name" value="SPASM/twitch_domain_containing"/>
    <property type="match status" value="1"/>
</dbReference>
<keyword evidence="6" id="KW-0411">Iron-sulfur</keyword>
<dbReference type="CDD" id="cd01335">
    <property type="entry name" value="Radical_SAM"/>
    <property type="match status" value="1"/>
</dbReference>
<dbReference type="AlphaFoldDB" id="A0A367ZJL0"/>
<dbReference type="InterPro" id="IPR023885">
    <property type="entry name" value="4Fe4S-binding_SPASM_dom"/>
</dbReference>
<evidence type="ECO:0000313" key="9">
    <source>
        <dbReference type="Proteomes" id="UP000252355"/>
    </source>
</evidence>
<sequence>MLGDWWRRVRRWLSRWRESRAGAATIILEIVRQCNQRCRYCYRLPASAGPARHLAPAELDLILTRLRDHFGRLRLTISGGEPTLHPELMAMVRRCAAIDPQVQLITNLQTMTPARAHDLAQAGLRHLQVTFLSPVAAEHDRLCGPGSFGNWLHGLEAARRAGLQVGAILLVTRSTVGHLEQSLAFLVALGMHGFLVNRYNAGYPPSDGAEDLFLTAEDLEGFLTTLEEAGRRWNIHIPLGVPIPSCLVEFARFPHLEFSACPIGRAQGMYWAVGADGELRACNHLPGGLGSLLTARVADLLAGEAWRSLLADLERPPPACLGCPTFGICRGGCRGAAVTWSGSLRGLDPWVERLLAERRAREGRS</sequence>